<feature type="transmembrane region" description="Helical" evidence="1">
    <location>
        <begin position="217"/>
        <end position="240"/>
    </location>
</feature>
<name>A0A395LGM0_9SPHN</name>
<accession>A0A395LGM0</accession>
<dbReference type="OrthoDB" id="9814178at2"/>
<evidence type="ECO:0000256" key="1">
    <source>
        <dbReference type="SAM" id="Phobius"/>
    </source>
</evidence>
<reference evidence="2 3" key="1">
    <citation type="submission" date="2018-07" db="EMBL/GenBank/DDBJ databases">
        <title>Erythrobacter nanhaiensis sp. nov., a novel member of the genus Erythrobacter isolated from the South China Sea.</title>
        <authorList>
            <person name="Chen X."/>
            <person name="Liu J."/>
        </authorList>
    </citation>
    <scope>NUCLEOTIDE SEQUENCE [LARGE SCALE GENOMIC DNA]</scope>
    <source>
        <strain evidence="2 3">S-5</strain>
    </source>
</reference>
<feature type="transmembrane region" description="Helical" evidence="1">
    <location>
        <begin position="172"/>
        <end position="196"/>
    </location>
</feature>
<feature type="transmembrane region" description="Helical" evidence="1">
    <location>
        <begin position="76"/>
        <end position="107"/>
    </location>
</feature>
<dbReference type="GO" id="GO:0005886">
    <property type="term" value="C:plasma membrane"/>
    <property type="evidence" value="ECO:0007669"/>
    <property type="project" value="TreeGrafter"/>
</dbReference>
<dbReference type="Pfam" id="PF05661">
    <property type="entry name" value="DUF808"/>
    <property type="match status" value="1"/>
</dbReference>
<dbReference type="AlphaFoldDB" id="A0A395LGM0"/>
<sequence length="318" mass="32757">MPGGLAALLDDVSIIARAAAASVDDVAAAAGRAGSKTAGVVIDDAAVTPSYVTGFSPARELPIIAKIAKGSIKNKLLILLPGALLLSEFLPQAIVFILMLGGCYLSYEGAEKIVEKLSGAKHGKTIEEPIEDKAAFEKERVSGAIRTDLILSAEIMAIALNEVAAETFVTRAVVLALVGLAVTVGIYGAVALIVKLDDIGLHLMEKPGETAKKVGKLMLNAMPHILTILSVVGTAAMLWVGGGIILHGTHELGFHTLYDASHGLEHAVESTTGALGGILGWVTYAAASALLGLVLGAVIFLVLHKVFGLGHGEEEGAH</sequence>
<gene>
    <name evidence="2" type="ORF">DL238_13805</name>
</gene>
<comment type="caution">
    <text evidence="2">The sequence shown here is derived from an EMBL/GenBank/DDBJ whole genome shotgun (WGS) entry which is preliminary data.</text>
</comment>
<dbReference type="Proteomes" id="UP000254101">
    <property type="component" value="Unassembled WGS sequence"/>
</dbReference>
<keyword evidence="3" id="KW-1185">Reference proteome</keyword>
<dbReference type="PANTHER" id="PTHR30503:SF3">
    <property type="entry name" value="INNER MEMBRANE PROTEIN YEDI"/>
    <property type="match status" value="1"/>
</dbReference>
<organism evidence="2 3">
    <name type="scientific">Alteriqipengyuania lutimaris</name>
    <dbReference type="NCBI Taxonomy" id="1538146"/>
    <lineage>
        <taxon>Bacteria</taxon>
        <taxon>Pseudomonadati</taxon>
        <taxon>Pseudomonadota</taxon>
        <taxon>Alphaproteobacteria</taxon>
        <taxon>Sphingomonadales</taxon>
        <taxon>Erythrobacteraceae</taxon>
        <taxon>Alteriqipengyuania</taxon>
    </lineage>
</organism>
<keyword evidence="1" id="KW-0812">Transmembrane</keyword>
<dbReference type="EMBL" id="QRBB01000002">
    <property type="protein sequence ID" value="RDS75771.1"/>
    <property type="molecule type" value="Genomic_DNA"/>
</dbReference>
<dbReference type="RefSeq" id="WP_115493039.1">
    <property type="nucleotide sequence ID" value="NZ_JACHWW010000002.1"/>
</dbReference>
<keyword evidence="1" id="KW-1133">Transmembrane helix</keyword>
<dbReference type="PANTHER" id="PTHR30503">
    <property type="entry name" value="INNER MEMBRANE PROTEIN YEDI"/>
    <property type="match status" value="1"/>
</dbReference>
<dbReference type="PIRSF" id="PIRSF016660">
    <property type="entry name" value="YedI"/>
    <property type="match status" value="1"/>
</dbReference>
<evidence type="ECO:0000313" key="3">
    <source>
        <dbReference type="Proteomes" id="UP000254101"/>
    </source>
</evidence>
<protein>
    <submittedName>
        <fullName evidence="2">DUF808 domain-containing protein</fullName>
    </submittedName>
</protein>
<feature type="transmembrane region" description="Helical" evidence="1">
    <location>
        <begin position="278"/>
        <end position="303"/>
    </location>
</feature>
<proteinExistence type="predicted"/>
<keyword evidence="1" id="KW-0472">Membrane</keyword>
<dbReference type="InterPro" id="IPR008526">
    <property type="entry name" value="YedI"/>
</dbReference>
<evidence type="ECO:0000313" key="2">
    <source>
        <dbReference type="EMBL" id="RDS75771.1"/>
    </source>
</evidence>